<sequence length="112" mass="12359">MYPCLTSPGSTILVQCPQAPGVSLRAASPLRAGVPPPAGPPQQWTWLSKMVGGREEWGGGGEIASLPPTIWKRILQLSLFLFQCASVSFFKKKNNKMEFKKKKKKKESRVCI</sequence>
<protein>
    <submittedName>
        <fullName evidence="1">MANSC domain-containing protein 4</fullName>
    </submittedName>
</protein>
<comment type="caution">
    <text evidence="1">The sequence shown here is derived from an EMBL/GenBank/DDBJ whole genome shotgun (WGS) entry which is preliminary data.</text>
</comment>
<keyword evidence="2" id="KW-1185">Reference proteome</keyword>
<reference evidence="1 2" key="2">
    <citation type="submission" date="2019-04" db="EMBL/GenBank/DDBJ databases">
        <title>The genome sequence of big-headed turtle.</title>
        <authorList>
            <person name="Gong S."/>
        </authorList>
    </citation>
    <scope>NUCLEOTIDE SEQUENCE [LARGE SCALE GENOMIC DNA]</scope>
    <source>
        <strain evidence="1">DO16091913</strain>
        <tissue evidence="1">Muscle</tissue>
    </source>
</reference>
<gene>
    <name evidence="1" type="ORF">DR999_PMT10720</name>
</gene>
<reference evidence="1 2" key="1">
    <citation type="submission" date="2019-04" db="EMBL/GenBank/DDBJ databases">
        <title>Draft genome of the big-headed turtle Platysternon megacephalum.</title>
        <authorList>
            <person name="Gong S."/>
        </authorList>
    </citation>
    <scope>NUCLEOTIDE SEQUENCE [LARGE SCALE GENOMIC DNA]</scope>
    <source>
        <strain evidence="1">DO16091913</strain>
        <tissue evidence="1">Muscle</tissue>
    </source>
</reference>
<dbReference type="EMBL" id="QXTE01000096">
    <property type="protein sequence ID" value="TFK06410.1"/>
    <property type="molecule type" value="Genomic_DNA"/>
</dbReference>
<evidence type="ECO:0000313" key="2">
    <source>
        <dbReference type="Proteomes" id="UP000297703"/>
    </source>
</evidence>
<name>A0A4D9EJE7_9SAUR</name>
<dbReference type="AlphaFoldDB" id="A0A4D9EJE7"/>
<proteinExistence type="predicted"/>
<evidence type="ECO:0000313" key="1">
    <source>
        <dbReference type="EMBL" id="TFK06410.1"/>
    </source>
</evidence>
<dbReference type="Proteomes" id="UP000297703">
    <property type="component" value="Unassembled WGS sequence"/>
</dbReference>
<accession>A0A4D9EJE7</accession>
<organism evidence="1 2">
    <name type="scientific">Platysternon megacephalum</name>
    <name type="common">big-headed turtle</name>
    <dbReference type="NCBI Taxonomy" id="55544"/>
    <lineage>
        <taxon>Eukaryota</taxon>
        <taxon>Metazoa</taxon>
        <taxon>Chordata</taxon>
        <taxon>Craniata</taxon>
        <taxon>Vertebrata</taxon>
        <taxon>Euteleostomi</taxon>
        <taxon>Archelosauria</taxon>
        <taxon>Testudinata</taxon>
        <taxon>Testudines</taxon>
        <taxon>Cryptodira</taxon>
        <taxon>Durocryptodira</taxon>
        <taxon>Testudinoidea</taxon>
        <taxon>Platysternidae</taxon>
        <taxon>Platysternon</taxon>
    </lineage>
</organism>